<dbReference type="CDD" id="cd16936">
    <property type="entry name" value="HATPase_RsbW-like"/>
    <property type="match status" value="1"/>
</dbReference>
<name>A0A7K3RWV0_9ACTN</name>
<organism evidence="1 2">
    <name type="scientific">Streptomyces parvus</name>
    <dbReference type="NCBI Taxonomy" id="66428"/>
    <lineage>
        <taxon>Bacteria</taxon>
        <taxon>Bacillati</taxon>
        <taxon>Actinomycetota</taxon>
        <taxon>Actinomycetes</taxon>
        <taxon>Kitasatosporales</taxon>
        <taxon>Streptomycetaceae</taxon>
        <taxon>Streptomyces</taxon>
    </lineage>
</organism>
<evidence type="ECO:0000313" key="2">
    <source>
        <dbReference type="Proteomes" id="UP000469670"/>
    </source>
</evidence>
<dbReference type="GO" id="GO:0005524">
    <property type="term" value="F:ATP binding"/>
    <property type="evidence" value="ECO:0007669"/>
    <property type="project" value="UniProtKB-KW"/>
</dbReference>
<dbReference type="InterPro" id="IPR036890">
    <property type="entry name" value="HATPase_C_sf"/>
</dbReference>
<dbReference type="EMBL" id="JAAGMP010000704">
    <property type="protein sequence ID" value="NEC19711.1"/>
    <property type="molecule type" value="Genomic_DNA"/>
</dbReference>
<reference evidence="1 2" key="1">
    <citation type="submission" date="2020-01" db="EMBL/GenBank/DDBJ databases">
        <title>Insect and environment-associated Actinomycetes.</title>
        <authorList>
            <person name="Currrie C."/>
            <person name="Chevrette M."/>
            <person name="Carlson C."/>
            <person name="Stubbendieck R."/>
            <person name="Wendt-Pienkowski E."/>
        </authorList>
    </citation>
    <scope>NUCLEOTIDE SEQUENCE [LARGE SCALE GENOMIC DNA]</scope>
    <source>
        <strain evidence="1 2">SID7590</strain>
    </source>
</reference>
<comment type="caution">
    <text evidence="1">The sequence shown here is derived from an EMBL/GenBank/DDBJ whole genome shotgun (WGS) entry which is preliminary data.</text>
</comment>
<dbReference type="AlphaFoldDB" id="A0A7K3RWV0"/>
<dbReference type="InterPro" id="IPR050267">
    <property type="entry name" value="Anti-sigma-factor_SerPK"/>
</dbReference>
<dbReference type="RefSeq" id="WP_164202988.1">
    <property type="nucleotide sequence ID" value="NZ_JAAGMP010000704.1"/>
</dbReference>
<keyword evidence="1" id="KW-0067">ATP-binding</keyword>
<proteinExistence type="predicted"/>
<gene>
    <name evidence="1" type="ORF">G3I50_15815</name>
</gene>
<dbReference type="Proteomes" id="UP000469670">
    <property type="component" value="Unassembled WGS sequence"/>
</dbReference>
<dbReference type="PANTHER" id="PTHR35526">
    <property type="entry name" value="ANTI-SIGMA-F FACTOR RSBW-RELATED"/>
    <property type="match status" value="1"/>
</dbReference>
<evidence type="ECO:0000313" key="1">
    <source>
        <dbReference type="EMBL" id="NEC19711.1"/>
    </source>
</evidence>
<dbReference type="Gene3D" id="3.30.565.10">
    <property type="entry name" value="Histidine kinase-like ATPase, C-terminal domain"/>
    <property type="match status" value="1"/>
</dbReference>
<dbReference type="PANTHER" id="PTHR35526:SF3">
    <property type="entry name" value="ANTI-SIGMA-F FACTOR RSBW"/>
    <property type="match status" value="1"/>
</dbReference>
<protein>
    <submittedName>
        <fullName evidence="1">ATP-binding protein</fullName>
    </submittedName>
</protein>
<dbReference type="SUPFAM" id="SSF55874">
    <property type="entry name" value="ATPase domain of HSP90 chaperone/DNA topoisomerase II/histidine kinase"/>
    <property type="match status" value="1"/>
</dbReference>
<keyword evidence="1" id="KW-0547">Nucleotide-binding</keyword>
<sequence>MTQLKPPTDVRPPSVTVDLTCRQEALRKGREAVRGFVAAYRAPDHGDDSRGDCAVDLLMVVFELVMNAHRYTEGPREMRLEMNDGKLLIEVCDGGWSSPWSPRIEERDATGGFGLGAVLSMVDGWSVVCTSWGKRLQVVVPLPC</sequence>
<accession>A0A7K3RWV0</accession>